<sequence>MANLNKDIRDILENLIKLNADRIEGYTRAQEDTENPELKRLFSFYSDQSHHFKAELNSEMINYGGLIPPENTFLGQIHKVWLDLKASMTSPNTGSILDSCEFGENAIIQEYDKLLTSEEVILPIELRHVIARQQQDIKVACERIHSLRQVEKIN</sequence>
<accession>A0A840TKC2</accession>
<dbReference type="EMBL" id="JACHGF010000002">
    <property type="protein sequence ID" value="MBB5283854.1"/>
    <property type="molecule type" value="Genomic_DNA"/>
</dbReference>
<organism evidence="2 3">
    <name type="scientific">Rhabdobacter roseus</name>
    <dbReference type="NCBI Taxonomy" id="1655419"/>
    <lineage>
        <taxon>Bacteria</taxon>
        <taxon>Pseudomonadati</taxon>
        <taxon>Bacteroidota</taxon>
        <taxon>Cytophagia</taxon>
        <taxon>Cytophagales</taxon>
        <taxon>Cytophagaceae</taxon>
        <taxon>Rhabdobacter</taxon>
    </lineage>
</organism>
<evidence type="ECO:0000313" key="2">
    <source>
        <dbReference type="EMBL" id="MBB5283854.1"/>
    </source>
</evidence>
<feature type="domain" description="DUF2383" evidence="1">
    <location>
        <begin position="8"/>
        <end position="116"/>
    </location>
</feature>
<dbReference type="Proteomes" id="UP000557307">
    <property type="component" value="Unassembled WGS sequence"/>
</dbReference>
<dbReference type="InterPro" id="IPR012347">
    <property type="entry name" value="Ferritin-like"/>
</dbReference>
<dbReference type="Gene3D" id="1.20.1260.10">
    <property type="match status" value="1"/>
</dbReference>
<dbReference type="InterPro" id="IPR009078">
    <property type="entry name" value="Ferritin-like_SF"/>
</dbReference>
<dbReference type="InterPro" id="IPR019052">
    <property type="entry name" value="DUF2383"/>
</dbReference>
<gene>
    <name evidence="2" type="ORF">HNQ92_001980</name>
</gene>
<name>A0A840TKC2_9BACT</name>
<dbReference type="NCBIfam" id="TIGR02284">
    <property type="entry name" value="PA2169 family four-helix-bundle protein"/>
    <property type="match status" value="1"/>
</dbReference>
<reference evidence="2 3" key="1">
    <citation type="submission" date="2020-08" db="EMBL/GenBank/DDBJ databases">
        <title>Genomic Encyclopedia of Type Strains, Phase IV (KMG-IV): sequencing the most valuable type-strain genomes for metagenomic binning, comparative biology and taxonomic classification.</title>
        <authorList>
            <person name="Goeker M."/>
        </authorList>
    </citation>
    <scope>NUCLEOTIDE SEQUENCE [LARGE SCALE GENOMIC DNA]</scope>
    <source>
        <strain evidence="2 3">DSM 105074</strain>
    </source>
</reference>
<dbReference type="Pfam" id="PF09537">
    <property type="entry name" value="DUF2383"/>
    <property type="match status" value="1"/>
</dbReference>
<proteinExistence type="predicted"/>
<dbReference type="InterPro" id="IPR011971">
    <property type="entry name" value="CHP02284"/>
</dbReference>
<evidence type="ECO:0000313" key="3">
    <source>
        <dbReference type="Proteomes" id="UP000557307"/>
    </source>
</evidence>
<evidence type="ECO:0000259" key="1">
    <source>
        <dbReference type="Pfam" id="PF09537"/>
    </source>
</evidence>
<dbReference type="AlphaFoldDB" id="A0A840TKC2"/>
<dbReference type="RefSeq" id="WP_184173587.1">
    <property type="nucleotide sequence ID" value="NZ_JACHGF010000002.1"/>
</dbReference>
<comment type="caution">
    <text evidence="2">The sequence shown here is derived from an EMBL/GenBank/DDBJ whole genome shotgun (WGS) entry which is preliminary data.</text>
</comment>
<dbReference type="SUPFAM" id="SSF47240">
    <property type="entry name" value="Ferritin-like"/>
    <property type="match status" value="1"/>
</dbReference>
<keyword evidence="3" id="KW-1185">Reference proteome</keyword>
<protein>
    <submittedName>
        <fullName evidence="2">Uncharacterized protein (TIGR02284 family)</fullName>
    </submittedName>
</protein>